<dbReference type="OrthoDB" id="7403807at2"/>
<proteinExistence type="predicted"/>
<protein>
    <submittedName>
        <fullName evidence="1">Uncharacterized protein</fullName>
    </submittedName>
</protein>
<dbReference type="Proteomes" id="UP000199403">
    <property type="component" value="Unassembled WGS sequence"/>
</dbReference>
<dbReference type="STRING" id="1416801.SAMN05192553_10646"/>
<keyword evidence="2" id="KW-1185">Reference proteome</keyword>
<evidence type="ECO:0000313" key="1">
    <source>
        <dbReference type="EMBL" id="SEJ60928.1"/>
    </source>
</evidence>
<gene>
    <name evidence="1" type="ORF">SAMN05192553_10646</name>
</gene>
<dbReference type="AlphaFoldDB" id="A0A1H7A673"/>
<evidence type="ECO:0000313" key="2">
    <source>
        <dbReference type="Proteomes" id="UP000199403"/>
    </source>
</evidence>
<organism evidence="1 2">
    <name type="scientific">Cyclobacterium xiamenense</name>
    <dbReference type="NCBI Taxonomy" id="1297121"/>
    <lineage>
        <taxon>Bacteria</taxon>
        <taxon>Pseudomonadati</taxon>
        <taxon>Bacteroidota</taxon>
        <taxon>Cytophagia</taxon>
        <taxon>Cytophagales</taxon>
        <taxon>Cyclobacteriaceae</taxon>
        <taxon>Cyclobacterium</taxon>
    </lineage>
</organism>
<name>A0A1H7A673_9BACT</name>
<sequence>MKQLPVQLAILFSLVLASDWAKTPWRFGDKNGGFDILRQEISIFPADFNNSQQPEKWNWTLEGFSPAYYDKVRGAIAINTVEQPTDQWAAAATVFDQDTGIYTIRFTSLLESDGECTYILRIGDKKVMEFQNPRIYGKGIAEYAPHEVRVADVAIEKGSLIQVEFLPHSNGLVPEGEGFGFARARWKSTIDFIPEQQ</sequence>
<reference evidence="2" key="1">
    <citation type="submission" date="2016-10" db="EMBL/GenBank/DDBJ databases">
        <authorList>
            <person name="Varghese N."/>
            <person name="Submissions S."/>
        </authorList>
    </citation>
    <scope>NUCLEOTIDE SEQUENCE [LARGE SCALE GENOMIC DNA]</scope>
    <source>
        <strain evidence="2">IBRC-M 10761</strain>
    </source>
</reference>
<dbReference type="RefSeq" id="WP_143057669.1">
    <property type="nucleotide sequence ID" value="NZ_FNZH01000006.1"/>
</dbReference>
<dbReference type="EMBL" id="FNZH01000006">
    <property type="protein sequence ID" value="SEJ60928.1"/>
    <property type="molecule type" value="Genomic_DNA"/>
</dbReference>
<accession>A0A1H7A673</accession>